<proteinExistence type="predicted"/>
<evidence type="ECO:0000313" key="3">
    <source>
        <dbReference type="EMBL" id="OXC75683.1"/>
    </source>
</evidence>
<dbReference type="Proteomes" id="UP000214720">
    <property type="component" value="Unassembled WGS sequence"/>
</dbReference>
<name>A0A226WX41_CABSO</name>
<dbReference type="GO" id="GO:0003677">
    <property type="term" value="F:DNA binding"/>
    <property type="evidence" value="ECO:0007669"/>
    <property type="project" value="UniProtKB-KW"/>
</dbReference>
<dbReference type="Gene3D" id="3.90.220.20">
    <property type="entry name" value="DNA methylase specificity domains"/>
    <property type="match status" value="2"/>
</dbReference>
<dbReference type="EMBL" id="MTHB01000165">
    <property type="protein sequence ID" value="OXC75683.1"/>
    <property type="molecule type" value="Genomic_DNA"/>
</dbReference>
<evidence type="ECO:0000256" key="1">
    <source>
        <dbReference type="ARBA" id="ARBA00022747"/>
    </source>
</evidence>
<accession>A0A226WX41</accession>
<protein>
    <recommendedName>
        <fullName evidence="5">Type I restriction-modification system, specificity subunit S</fullName>
    </recommendedName>
</protein>
<dbReference type="PANTHER" id="PTHR30408">
    <property type="entry name" value="TYPE-1 RESTRICTION ENZYME ECOKI SPECIFICITY PROTEIN"/>
    <property type="match status" value="1"/>
</dbReference>
<keyword evidence="1" id="KW-0680">Restriction system</keyword>
<keyword evidence="2" id="KW-0238">DNA-binding</keyword>
<dbReference type="PANTHER" id="PTHR30408:SF12">
    <property type="entry name" value="TYPE I RESTRICTION ENZYME MJAVIII SPECIFICITY SUBUNIT"/>
    <property type="match status" value="1"/>
</dbReference>
<dbReference type="GO" id="GO:0009307">
    <property type="term" value="P:DNA restriction-modification system"/>
    <property type="evidence" value="ECO:0007669"/>
    <property type="project" value="UniProtKB-KW"/>
</dbReference>
<comment type="caution">
    <text evidence="3">The sequence shown here is derived from an EMBL/GenBank/DDBJ whole genome shotgun (WGS) entry which is preliminary data.</text>
</comment>
<dbReference type="SUPFAM" id="SSF116734">
    <property type="entry name" value="DNA methylase specificity domain"/>
    <property type="match status" value="2"/>
</dbReference>
<reference evidence="4" key="1">
    <citation type="submission" date="2017-01" db="EMBL/GenBank/DDBJ databases">
        <title>Genome Analysis of Deinococcus marmoris KOPRI26562.</title>
        <authorList>
            <person name="Kim J.H."/>
            <person name="Oh H.-M."/>
        </authorList>
    </citation>
    <scope>NUCLEOTIDE SEQUENCE [LARGE SCALE GENOMIC DNA]</scope>
    <source>
        <strain evidence="4">PAMC 26633</strain>
    </source>
</reference>
<evidence type="ECO:0000313" key="4">
    <source>
        <dbReference type="Proteomes" id="UP000214720"/>
    </source>
</evidence>
<dbReference type="InterPro" id="IPR052021">
    <property type="entry name" value="Type-I_RS_S_subunit"/>
</dbReference>
<dbReference type="InterPro" id="IPR044946">
    <property type="entry name" value="Restrct_endonuc_typeI_TRD_sf"/>
</dbReference>
<sequence length="493" mass="54855">MVVPATIQSGAMAANNWSFSAGMYQTVEMPNPNCRLVSELIDGYQIGSDPGSVSYMRVSPAYLIRTKALQDHTCLLSPKGGSFVPLNPRALPDVVLKKGDILLAKDSNVGACSIVTEDMPNHSISGGIVRLIPRADVDRHYLFAFLKHPILKTQLFSMVPRGATIAHAKTLWLNCKIPFPAQPDAENVIRYVSALSRAIIEKELAIRRRNQEIDDTIEKEMASKQSPETFVYSEPSSHDIRVLGRLDAAIYSSDYKEKIWPVLNYTKGYETPSSAGFTVTPGPSLEIKLLGTRLDSDVQRPGFYTLLIPANISEWGTMSRIAWLGTKKKLALLRKGDVLIGEAGFQKGRSIVLIDAPEFATTNAHGLYLRREDEDIVESIYFRCIFNWYRSQGLIDLMAVGGSGGHFSPEYFEFVLIPKFPRTMREKIARLYHCPAVDIATGLRADQLVEAHAERNSNLGIWELDTDLQKLRASMADIQHAIIHGQSVKIDAY</sequence>
<gene>
    <name evidence="3" type="ORF">BSU04_25980</name>
</gene>
<organism evidence="3 4">
    <name type="scientific">Caballeronia sordidicola</name>
    <name type="common">Burkholderia sordidicola</name>
    <dbReference type="NCBI Taxonomy" id="196367"/>
    <lineage>
        <taxon>Bacteria</taxon>
        <taxon>Pseudomonadati</taxon>
        <taxon>Pseudomonadota</taxon>
        <taxon>Betaproteobacteria</taxon>
        <taxon>Burkholderiales</taxon>
        <taxon>Burkholderiaceae</taxon>
        <taxon>Caballeronia</taxon>
    </lineage>
</organism>
<dbReference type="AlphaFoldDB" id="A0A226WX41"/>
<evidence type="ECO:0008006" key="5">
    <source>
        <dbReference type="Google" id="ProtNLM"/>
    </source>
</evidence>
<evidence type="ECO:0000256" key="2">
    <source>
        <dbReference type="ARBA" id="ARBA00023125"/>
    </source>
</evidence>